<keyword evidence="1" id="KW-1133">Transmembrane helix</keyword>
<evidence type="ECO:0000256" key="1">
    <source>
        <dbReference type="SAM" id="Phobius"/>
    </source>
</evidence>
<keyword evidence="1" id="KW-0812">Transmembrane</keyword>
<dbReference type="OrthoDB" id="1523880at2"/>
<gene>
    <name evidence="2" type="ORF">EYS08_02475</name>
</gene>
<dbReference type="Proteomes" id="UP000291819">
    <property type="component" value="Unassembled WGS sequence"/>
</dbReference>
<sequence>MNNTFNINRFGLLLRRQWLDFGKIYLISLVVLLGIVVGFYSYSIPSPFKDNNFDYNGNLDMRFRYPLFLILGFVFISIVASSYFNILGQKSRAILELMTPASIFEKFLAGVVYTAIISLFSYLLIFYLTDLAFVKYLNGHLDAFKVLLPQNGAIREVETITYQVFNDEGYRKYCGYFFAFPFLITSLFLLGSVYFNRFHYIKTALSVMVFIGLASYLVVKLSIWLMEGKVANHHNFRKEDKDWVLLTILLVTSIITLIVWTITYIRLKEKEV</sequence>
<feature type="transmembrane region" description="Helical" evidence="1">
    <location>
        <begin position="24"/>
        <end position="43"/>
    </location>
</feature>
<keyword evidence="3" id="KW-1185">Reference proteome</keyword>
<feature type="transmembrane region" description="Helical" evidence="1">
    <location>
        <begin position="243"/>
        <end position="265"/>
    </location>
</feature>
<feature type="transmembrane region" description="Helical" evidence="1">
    <location>
        <begin position="107"/>
        <end position="128"/>
    </location>
</feature>
<dbReference type="AlphaFoldDB" id="A0A4Q9HIL0"/>
<feature type="transmembrane region" description="Helical" evidence="1">
    <location>
        <begin position="63"/>
        <end position="86"/>
    </location>
</feature>
<name>A0A4Q9HIL0_9SPHI</name>
<keyword evidence="1" id="KW-0472">Membrane</keyword>
<evidence type="ECO:0000313" key="3">
    <source>
        <dbReference type="Proteomes" id="UP000291819"/>
    </source>
</evidence>
<evidence type="ECO:0000313" key="2">
    <source>
        <dbReference type="EMBL" id="TBO45223.1"/>
    </source>
</evidence>
<reference evidence="2 3" key="1">
    <citation type="submission" date="2019-02" db="EMBL/GenBank/DDBJ databases">
        <title>Pedobacter kyonggii whole genome sequence analysis.</title>
        <authorList>
            <person name="Dahal R.H."/>
        </authorList>
    </citation>
    <scope>NUCLEOTIDE SEQUENCE [LARGE SCALE GENOMIC DNA]</scope>
    <source>
        <strain evidence="2 3">K-4-11-1</strain>
    </source>
</reference>
<proteinExistence type="predicted"/>
<feature type="transmembrane region" description="Helical" evidence="1">
    <location>
        <begin position="176"/>
        <end position="196"/>
    </location>
</feature>
<comment type="caution">
    <text evidence="2">The sequence shown here is derived from an EMBL/GenBank/DDBJ whole genome shotgun (WGS) entry which is preliminary data.</text>
</comment>
<accession>A0A4Q9HIL0</accession>
<organism evidence="2 3">
    <name type="scientific">Pedobacter kyonggii</name>
    <dbReference type="NCBI Taxonomy" id="1926871"/>
    <lineage>
        <taxon>Bacteria</taxon>
        <taxon>Pseudomonadati</taxon>
        <taxon>Bacteroidota</taxon>
        <taxon>Sphingobacteriia</taxon>
        <taxon>Sphingobacteriales</taxon>
        <taxon>Sphingobacteriaceae</taxon>
        <taxon>Pedobacter</taxon>
    </lineage>
</organism>
<protein>
    <submittedName>
        <fullName evidence="2">Uncharacterized protein</fullName>
    </submittedName>
</protein>
<dbReference type="EMBL" id="SIXF01000001">
    <property type="protein sequence ID" value="TBO45223.1"/>
    <property type="molecule type" value="Genomic_DNA"/>
</dbReference>
<dbReference type="RefSeq" id="WP_131028260.1">
    <property type="nucleotide sequence ID" value="NZ_SIXF01000001.1"/>
</dbReference>
<feature type="transmembrane region" description="Helical" evidence="1">
    <location>
        <begin position="203"/>
        <end position="223"/>
    </location>
</feature>